<dbReference type="InterPro" id="IPR029068">
    <property type="entry name" value="Glyas_Bleomycin-R_OHBP_Dase"/>
</dbReference>
<organism evidence="2 3">
    <name type="scientific">Paraburkholderia phenazinium</name>
    <dbReference type="NCBI Taxonomy" id="60549"/>
    <lineage>
        <taxon>Bacteria</taxon>
        <taxon>Pseudomonadati</taxon>
        <taxon>Pseudomonadota</taxon>
        <taxon>Betaproteobacteria</taxon>
        <taxon>Burkholderiales</taxon>
        <taxon>Burkholderiaceae</taxon>
        <taxon>Paraburkholderia</taxon>
    </lineage>
</organism>
<reference evidence="2 3" key="1">
    <citation type="submission" date="2016-10" db="EMBL/GenBank/DDBJ databases">
        <authorList>
            <person name="de Groot N.N."/>
        </authorList>
    </citation>
    <scope>NUCLEOTIDE SEQUENCE [LARGE SCALE GENOMIC DNA]</scope>
    <source>
        <strain evidence="2 3">LMG 2247</strain>
    </source>
</reference>
<dbReference type="InterPro" id="IPR004360">
    <property type="entry name" value="Glyas_Fos-R_dOase_dom"/>
</dbReference>
<dbReference type="RefSeq" id="WP_090686869.1">
    <property type="nucleotide sequence ID" value="NZ_FNCJ01000011.1"/>
</dbReference>
<keyword evidence="2" id="KW-0223">Dioxygenase</keyword>
<feature type="domain" description="VOC" evidence="1">
    <location>
        <begin position="2"/>
        <end position="116"/>
    </location>
</feature>
<sequence>MKRFHVHVVVPKLDESVRFYSSMFGAQPTVLKDDYAKWMLEDPRMNFAISARGGETGVNHLGFQVDSDEELTSLREQVVAGSVTVEDQPGAQCCYASSNKYWTQDPAGVPWETYHTLGNIPIFGADSRQAPVSESSSACCAPVTAIPAVIEKRSDGVRSD</sequence>
<dbReference type="InterPro" id="IPR037523">
    <property type="entry name" value="VOC_core"/>
</dbReference>
<dbReference type="PROSITE" id="PS51819">
    <property type="entry name" value="VOC"/>
    <property type="match status" value="1"/>
</dbReference>
<evidence type="ECO:0000259" key="1">
    <source>
        <dbReference type="PROSITE" id="PS51819"/>
    </source>
</evidence>
<keyword evidence="2" id="KW-0560">Oxidoreductase</keyword>
<dbReference type="PANTHER" id="PTHR41294:SF1">
    <property type="entry name" value="CADMIUM-INDUCED PROTEIN CADI"/>
    <property type="match status" value="1"/>
</dbReference>
<accession>A0A1G8DLZ0</accession>
<dbReference type="Gene3D" id="3.10.180.10">
    <property type="entry name" value="2,3-Dihydroxybiphenyl 1,2-Dioxygenase, domain 1"/>
    <property type="match status" value="1"/>
</dbReference>
<proteinExistence type="predicted"/>
<evidence type="ECO:0000313" key="2">
    <source>
        <dbReference type="EMBL" id="SDH58668.1"/>
    </source>
</evidence>
<name>A0A1G8DLZ0_9BURK</name>
<dbReference type="Pfam" id="PF00903">
    <property type="entry name" value="Glyoxalase"/>
    <property type="match status" value="1"/>
</dbReference>
<dbReference type="AlphaFoldDB" id="A0A1G8DLZ0"/>
<dbReference type="InterPro" id="IPR052393">
    <property type="entry name" value="Cadmium-induced_rsp"/>
</dbReference>
<dbReference type="EMBL" id="FNCJ01000011">
    <property type="protein sequence ID" value="SDH58668.1"/>
    <property type="molecule type" value="Genomic_DNA"/>
</dbReference>
<protein>
    <submittedName>
        <fullName evidence="2">Catechol 2,3-dioxygenase</fullName>
    </submittedName>
</protein>
<evidence type="ECO:0000313" key="3">
    <source>
        <dbReference type="Proteomes" id="UP000199706"/>
    </source>
</evidence>
<dbReference type="GO" id="GO:0051213">
    <property type="term" value="F:dioxygenase activity"/>
    <property type="evidence" value="ECO:0007669"/>
    <property type="project" value="UniProtKB-KW"/>
</dbReference>
<dbReference type="OrthoDB" id="9789608at2"/>
<dbReference type="InterPro" id="IPR049789">
    <property type="entry name" value="ArsI/CadI-like"/>
</dbReference>
<dbReference type="GO" id="GO:0046686">
    <property type="term" value="P:response to cadmium ion"/>
    <property type="evidence" value="ECO:0007669"/>
    <property type="project" value="TreeGrafter"/>
</dbReference>
<dbReference type="Proteomes" id="UP000199706">
    <property type="component" value="Unassembled WGS sequence"/>
</dbReference>
<dbReference type="PANTHER" id="PTHR41294">
    <property type="entry name" value="CADMIUM-INDUCED PROTEIN CADI"/>
    <property type="match status" value="1"/>
</dbReference>
<dbReference type="SUPFAM" id="SSF54593">
    <property type="entry name" value="Glyoxalase/Bleomycin resistance protein/Dihydroxybiphenyl dioxygenase"/>
    <property type="match status" value="1"/>
</dbReference>
<gene>
    <name evidence="2" type="ORF">SAMN05216466_11177</name>
</gene>
<dbReference type="NCBIfam" id="NF041414">
    <property type="entry name" value="ArsI_CadI_VOC"/>
    <property type="match status" value="1"/>
</dbReference>